<dbReference type="Proteomes" id="UP000261480">
    <property type="component" value="Unplaced"/>
</dbReference>
<dbReference type="InterPro" id="IPR016125">
    <property type="entry name" value="Peptidase_C15-like"/>
</dbReference>
<dbReference type="GeneID" id="106911928"/>
<dbReference type="GeneID" id="106927373"/>
<keyword evidence="3" id="KW-0645">Protease</keyword>
<evidence type="ECO:0000256" key="2">
    <source>
        <dbReference type="ARBA" id="ARBA00022490"/>
    </source>
</evidence>
<dbReference type="GO" id="GO:0006508">
    <property type="term" value="P:proteolysis"/>
    <property type="evidence" value="ECO:0007669"/>
    <property type="project" value="UniProtKB-KW"/>
</dbReference>
<dbReference type="PIRSF" id="PIRSF015592">
    <property type="entry name" value="Prld-crbxl_pptds"/>
    <property type="match status" value="1"/>
</dbReference>
<evidence type="ECO:0000256" key="3">
    <source>
        <dbReference type="ARBA" id="ARBA00022670"/>
    </source>
</evidence>
<comment type="catalytic activity">
    <reaction evidence="6">
        <text>Release of an N-terminal pyroglutamyl group from a polypeptide, the second amino acid generally not being Pro.</text>
        <dbReference type="EC" id="3.4.19.3"/>
    </reaction>
</comment>
<sequence length="220" mass="24328">MHVSDAAGPDSFLFPAGFEPFGEHAVNSSWVAVQELVRLGLGEMVDLHVYELPVDYQAVQDILLSLWKEHQPQLAVHVGVSGIATSVTLEQCGHNKGYTRLDNRSFCPASHCCMENGPDYIKSVIDMNTVCKRVNGSNIGITVSVSKDAGRYLCDYTYYTSLHQGQGYSAFVHVPALGGPYSSEELGRGLQAVVKEMLNLLEVDYNEWGKKDNKHCHHKQ</sequence>
<dbReference type="KEGG" id="pmei:106927373"/>
<dbReference type="RefSeq" id="XP_014834230.1">
    <property type="nucleotide sequence ID" value="XM_014978744.1"/>
</dbReference>
<protein>
    <recommendedName>
        <fullName evidence="6">Pyroglutamyl-peptidase I</fullName>
        <ecNumber evidence="6">3.4.19.3</ecNumber>
    </recommendedName>
</protein>
<evidence type="ECO:0000313" key="7">
    <source>
        <dbReference type="Ensembl" id="ENSPMEP00000030408.1"/>
    </source>
</evidence>
<dbReference type="KEGG" id="pmei:106911928"/>
<evidence type="ECO:0000256" key="6">
    <source>
        <dbReference type="PROSITE-ProRule" id="PRU10077"/>
    </source>
</evidence>
<name>A0A3B3YTA5_9TELE</name>
<reference evidence="7" key="1">
    <citation type="submission" date="2025-05" db="UniProtKB">
        <authorList>
            <consortium name="Ensembl"/>
        </authorList>
    </citation>
    <scope>IDENTIFICATION</scope>
</reference>
<dbReference type="PANTHER" id="PTHR23402">
    <property type="entry name" value="PROTEASE FAMILY C15 PYROGLUTAMYL-PEPTIDASE I-RELATED"/>
    <property type="match status" value="1"/>
</dbReference>
<evidence type="ECO:0000313" key="8">
    <source>
        <dbReference type="Proteomes" id="UP000261480"/>
    </source>
</evidence>
<accession>A0A3B3YTA5</accession>
<proteinExistence type="inferred from homology"/>
<dbReference type="OrthoDB" id="407146at2759"/>
<dbReference type="PROSITE" id="PS01334">
    <property type="entry name" value="PYRASE_CYS"/>
    <property type="match status" value="1"/>
</dbReference>
<dbReference type="CDD" id="cd00501">
    <property type="entry name" value="Peptidase_C15"/>
    <property type="match status" value="1"/>
</dbReference>
<dbReference type="RefSeq" id="XP_014858390.1">
    <property type="nucleotide sequence ID" value="XM_015002904.1"/>
</dbReference>
<comment type="similarity">
    <text evidence="1">Belongs to the peptidase C15 family.</text>
</comment>
<keyword evidence="4" id="KW-0378">Hydrolase</keyword>
<dbReference type="GO" id="GO:0016920">
    <property type="term" value="F:pyroglutamyl-peptidase activity"/>
    <property type="evidence" value="ECO:0007669"/>
    <property type="project" value="UniProtKB-EC"/>
</dbReference>
<organism evidence="7 8">
    <name type="scientific">Poecilia mexicana</name>
    <dbReference type="NCBI Taxonomy" id="48701"/>
    <lineage>
        <taxon>Eukaryota</taxon>
        <taxon>Metazoa</taxon>
        <taxon>Chordata</taxon>
        <taxon>Craniata</taxon>
        <taxon>Vertebrata</taxon>
        <taxon>Euteleostomi</taxon>
        <taxon>Actinopterygii</taxon>
        <taxon>Neopterygii</taxon>
        <taxon>Teleostei</taxon>
        <taxon>Neoteleostei</taxon>
        <taxon>Acanthomorphata</taxon>
        <taxon>Ovalentaria</taxon>
        <taxon>Atherinomorphae</taxon>
        <taxon>Cyprinodontiformes</taxon>
        <taxon>Poeciliidae</taxon>
        <taxon>Poeciliinae</taxon>
        <taxon>Poecilia</taxon>
    </lineage>
</organism>
<dbReference type="EC" id="3.4.19.3" evidence="6"/>
<dbReference type="InterPro" id="IPR036440">
    <property type="entry name" value="Peptidase_C15-like_sf"/>
</dbReference>
<dbReference type="PRINTS" id="PR00706">
    <property type="entry name" value="PYROGLUPTASE"/>
</dbReference>
<evidence type="ECO:0000256" key="4">
    <source>
        <dbReference type="ARBA" id="ARBA00022801"/>
    </source>
</evidence>
<evidence type="ECO:0000256" key="1">
    <source>
        <dbReference type="ARBA" id="ARBA00006641"/>
    </source>
</evidence>
<dbReference type="Pfam" id="PF01470">
    <property type="entry name" value="Peptidase_C15"/>
    <property type="match status" value="1"/>
</dbReference>
<dbReference type="InterPro" id="IPR000816">
    <property type="entry name" value="Peptidase_C15"/>
</dbReference>
<evidence type="ECO:0000256" key="5">
    <source>
        <dbReference type="ARBA" id="ARBA00022807"/>
    </source>
</evidence>
<keyword evidence="8" id="KW-1185">Reference proteome</keyword>
<keyword evidence="5" id="KW-0788">Thiol protease</keyword>
<dbReference type="PANTHER" id="PTHR23402:SF1">
    <property type="entry name" value="PYROGLUTAMYL-PEPTIDASE I"/>
    <property type="match status" value="1"/>
</dbReference>
<dbReference type="GO" id="GO:0005829">
    <property type="term" value="C:cytosol"/>
    <property type="evidence" value="ECO:0007669"/>
    <property type="project" value="InterPro"/>
</dbReference>
<dbReference type="SUPFAM" id="SSF53182">
    <property type="entry name" value="Pyrrolidone carboxyl peptidase (pyroglutamate aminopeptidase)"/>
    <property type="match status" value="1"/>
</dbReference>
<dbReference type="InterPro" id="IPR033694">
    <property type="entry name" value="PGPEP1_Cys_AS"/>
</dbReference>
<dbReference type="Ensembl" id="ENSPMET00000022377.1">
    <property type="protein sequence ID" value="ENSPMEP00000030408.1"/>
    <property type="gene ID" value="ENSPMEG00000016803.1"/>
</dbReference>
<dbReference type="AlphaFoldDB" id="A0A3B3YTA5"/>
<dbReference type="Ensembl" id="ENSPMET00000000643.1">
    <property type="protein sequence ID" value="ENSPMEP00000009527.1"/>
    <property type="gene ID" value="ENSPMEG00000011385.1"/>
</dbReference>
<feature type="active site" evidence="6">
    <location>
        <position position="154"/>
    </location>
</feature>
<keyword evidence="2" id="KW-0963">Cytoplasm</keyword>
<dbReference type="Gene3D" id="3.40.630.20">
    <property type="entry name" value="Peptidase C15, pyroglutamyl peptidase I-like"/>
    <property type="match status" value="1"/>
</dbReference>